<proteinExistence type="predicted"/>
<comment type="caution">
    <text evidence="1">The sequence shown here is derived from an EMBL/GenBank/DDBJ whole genome shotgun (WGS) entry which is preliminary data.</text>
</comment>
<dbReference type="Proteomes" id="UP001396334">
    <property type="component" value="Unassembled WGS sequence"/>
</dbReference>
<accession>A0ABR2QB78</accession>
<gene>
    <name evidence="1" type="ORF">V6N11_012410</name>
</gene>
<organism evidence="1 2">
    <name type="scientific">Hibiscus sabdariffa</name>
    <name type="common">roselle</name>
    <dbReference type="NCBI Taxonomy" id="183260"/>
    <lineage>
        <taxon>Eukaryota</taxon>
        <taxon>Viridiplantae</taxon>
        <taxon>Streptophyta</taxon>
        <taxon>Embryophyta</taxon>
        <taxon>Tracheophyta</taxon>
        <taxon>Spermatophyta</taxon>
        <taxon>Magnoliopsida</taxon>
        <taxon>eudicotyledons</taxon>
        <taxon>Gunneridae</taxon>
        <taxon>Pentapetalae</taxon>
        <taxon>rosids</taxon>
        <taxon>malvids</taxon>
        <taxon>Malvales</taxon>
        <taxon>Malvaceae</taxon>
        <taxon>Malvoideae</taxon>
        <taxon>Hibiscus</taxon>
    </lineage>
</organism>
<name>A0ABR2QB78_9ROSI</name>
<keyword evidence="2" id="KW-1185">Reference proteome</keyword>
<evidence type="ECO:0000313" key="1">
    <source>
        <dbReference type="EMBL" id="KAK8997874.1"/>
    </source>
</evidence>
<dbReference type="EMBL" id="JBBPBN010000042">
    <property type="protein sequence ID" value="KAK8997874.1"/>
    <property type="molecule type" value="Genomic_DNA"/>
</dbReference>
<evidence type="ECO:0000313" key="2">
    <source>
        <dbReference type="Proteomes" id="UP001396334"/>
    </source>
</evidence>
<reference evidence="1 2" key="1">
    <citation type="journal article" date="2024" name="G3 (Bethesda)">
        <title>Genome assembly of Hibiscus sabdariffa L. provides insights into metabolisms of medicinal natural products.</title>
        <authorList>
            <person name="Kim T."/>
        </authorList>
    </citation>
    <scope>NUCLEOTIDE SEQUENCE [LARGE SCALE GENOMIC DNA]</scope>
    <source>
        <strain evidence="1">TK-2024</strain>
        <tissue evidence="1">Old leaves</tissue>
    </source>
</reference>
<protein>
    <submittedName>
        <fullName evidence="1">Uncharacterized protein</fullName>
    </submittedName>
</protein>
<sequence>MVPNLSLKTNKIPLLQSHAPSLGFRQPADPEPSIHLPRDLLLGCCWPKATHGPPIMAAHGPHMEERRVMHMITIMIWLFIQRAWLQRVGDLRQL</sequence>